<dbReference type="eggNOG" id="ENOG50337X0">
    <property type="taxonomic scope" value="Bacteria"/>
</dbReference>
<proteinExistence type="predicted"/>
<feature type="chain" id="PRO_5004030167" description="LTXXQ motif family protein" evidence="2">
    <location>
        <begin position="27"/>
        <end position="168"/>
    </location>
</feature>
<evidence type="ECO:0008006" key="5">
    <source>
        <dbReference type="Google" id="ProtNLM"/>
    </source>
</evidence>
<reference evidence="3 4" key="1">
    <citation type="journal article" date="2014" name="Genome Announc.">
        <title>Draft Genome Sequence of Magnetospirillum sp. Strain SO-1, a Freshwater Magnetotactic Bacterium Isolated from the Ol'khovka River, Russia.</title>
        <authorList>
            <person name="Grouzdev D.S."/>
            <person name="Dziuba M.V."/>
            <person name="Sukhacheva M.S."/>
            <person name="Mardanov A.V."/>
            <person name="Beletskiy A.V."/>
            <person name="Kuznetsov B.B."/>
            <person name="Skryabin K.G."/>
        </authorList>
    </citation>
    <scope>NUCLEOTIDE SEQUENCE [LARGE SCALE GENOMIC DNA]</scope>
    <source>
        <strain evidence="3 4">SO-1</strain>
    </source>
</reference>
<sequence>MSRITLLSASVAIALGLAALVNVAGAADPAPQAAGFDRMSRMCGDMDARMAAHLAYSETKLKLTEPQKAEFKRLGEVIKEAAAPMRKLCDDKTDPSKPATLPERMDRMQRQAEARTEALRKLVPAMSAFYATLTLEQQKAADDLMPGGKGGLGRGHGGHGPMMKMMHH</sequence>
<evidence type="ECO:0000256" key="2">
    <source>
        <dbReference type="SAM" id="SignalP"/>
    </source>
</evidence>
<dbReference type="InterPro" id="IPR012899">
    <property type="entry name" value="LTXXQ"/>
</dbReference>
<gene>
    <name evidence="3" type="ORF">H261_02151</name>
</gene>
<comment type="caution">
    <text evidence="3">The sequence shown here is derived from an EMBL/GenBank/DDBJ whole genome shotgun (WGS) entry which is preliminary data.</text>
</comment>
<feature type="region of interest" description="Disordered" evidence="1">
    <location>
        <begin position="146"/>
        <end position="168"/>
    </location>
</feature>
<dbReference type="Proteomes" id="UP000011744">
    <property type="component" value="Unassembled WGS sequence"/>
</dbReference>
<accession>M2YFF2</accession>
<dbReference type="AlphaFoldDB" id="M2YFF2"/>
<dbReference type="RefSeq" id="WP_008613784.1">
    <property type="nucleotide sequence ID" value="NZ_AONQ01000003.1"/>
</dbReference>
<dbReference type="GO" id="GO:0042597">
    <property type="term" value="C:periplasmic space"/>
    <property type="evidence" value="ECO:0007669"/>
    <property type="project" value="InterPro"/>
</dbReference>
<dbReference type="EMBL" id="AONQ01000003">
    <property type="protein sequence ID" value="EME71696.1"/>
    <property type="molecule type" value="Genomic_DNA"/>
</dbReference>
<keyword evidence="2" id="KW-0732">Signal</keyword>
<evidence type="ECO:0000313" key="4">
    <source>
        <dbReference type="Proteomes" id="UP000011744"/>
    </source>
</evidence>
<keyword evidence="4" id="KW-1185">Reference proteome</keyword>
<dbReference type="OrthoDB" id="7060764at2"/>
<feature type="signal peptide" evidence="2">
    <location>
        <begin position="1"/>
        <end position="26"/>
    </location>
</feature>
<dbReference type="PATRIC" id="fig|1244869.3.peg.426"/>
<evidence type="ECO:0000256" key="1">
    <source>
        <dbReference type="SAM" id="MobiDB-lite"/>
    </source>
</evidence>
<organism evidence="3 4">
    <name type="scientific">Paramagnetospirillum caucaseum</name>
    <dbReference type="NCBI Taxonomy" id="1244869"/>
    <lineage>
        <taxon>Bacteria</taxon>
        <taxon>Pseudomonadati</taxon>
        <taxon>Pseudomonadota</taxon>
        <taxon>Alphaproteobacteria</taxon>
        <taxon>Rhodospirillales</taxon>
        <taxon>Magnetospirillaceae</taxon>
        <taxon>Paramagnetospirillum</taxon>
    </lineage>
</organism>
<protein>
    <recommendedName>
        <fullName evidence="5">LTXXQ motif family protein</fullName>
    </recommendedName>
</protein>
<dbReference type="Pfam" id="PF07813">
    <property type="entry name" value="LTXXQ"/>
    <property type="match status" value="1"/>
</dbReference>
<evidence type="ECO:0000313" key="3">
    <source>
        <dbReference type="EMBL" id="EME71696.1"/>
    </source>
</evidence>
<name>M2YFF2_9PROT</name>
<dbReference type="STRING" id="1244869.H261_02151"/>
<feature type="compositionally biased region" description="Gly residues" evidence="1">
    <location>
        <begin position="147"/>
        <end position="160"/>
    </location>
</feature>